<dbReference type="Proteomes" id="UP000777784">
    <property type="component" value="Unassembled WGS sequence"/>
</dbReference>
<sequence length="199" mass="21538">MAKHEDAKNLLAVIQSIVLSLAVAGGAIWGYYEFSVSRADHDYELNDRKVREQAVINVSLEIDQAIVAEAGCRQIVVRATVENRGTRNIPLELGRTPFAIAQLGAIGEEVSSWKEPQRYEALGIHSEAGASRVSGVFLRPGSFIDFVMVACVERGKTYLVTFGAKSPSKEEDEATEALDAIGLAPGDQSWGVSQVAFVE</sequence>
<dbReference type="AlphaFoldDB" id="A0A948W792"/>
<keyword evidence="1" id="KW-1133">Transmembrane helix</keyword>
<proteinExistence type="predicted"/>
<reference evidence="2" key="1">
    <citation type="submission" date="2021-05" db="EMBL/GenBank/DDBJ databases">
        <title>Energy efficiency and biological interactions define the core microbiome of deep oligotrophic groundwater.</title>
        <authorList>
            <person name="Mehrshad M."/>
            <person name="Lopez-Fernandez M."/>
            <person name="Bell E."/>
            <person name="Bernier-Latmani R."/>
            <person name="Bertilsson S."/>
            <person name="Dopson M."/>
        </authorList>
    </citation>
    <scope>NUCLEOTIDE SEQUENCE</scope>
    <source>
        <strain evidence="2">Modern_marine.mb.64</strain>
    </source>
</reference>
<keyword evidence="1" id="KW-0812">Transmembrane</keyword>
<organism evidence="2 3">
    <name type="scientific">Eiseniibacteriota bacterium</name>
    <dbReference type="NCBI Taxonomy" id="2212470"/>
    <lineage>
        <taxon>Bacteria</taxon>
        <taxon>Candidatus Eiseniibacteriota</taxon>
    </lineage>
</organism>
<protein>
    <submittedName>
        <fullName evidence="2">Uncharacterized protein</fullName>
    </submittedName>
</protein>
<feature type="transmembrane region" description="Helical" evidence="1">
    <location>
        <begin position="12"/>
        <end position="32"/>
    </location>
</feature>
<keyword evidence="1" id="KW-0472">Membrane</keyword>
<evidence type="ECO:0000313" key="3">
    <source>
        <dbReference type="Proteomes" id="UP000777784"/>
    </source>
</evidence>
<name>A0A948W792_UNCEI</name>
<evidence type="ECO:0000313" key="2">
    <source>
        <dbReference type="EMBL" id="MBU2691990.1"/>
    </source>
</evidence>
<dbReference type="EMBL" id="JAHJDP010000080">
    <property type="protein sequence ID" value="MBU2691990.1"/>
    <property type="molecule type" value="Genomic_DNA"/>
</dbReference>
<accession>A0A948W792</accession>
<gene>
    <name evidence="2" type="ORF">KJ970_13805</name>
</gene>
<evidence type="ECO:0000256" key="1">
    <source>
        <dbReference type="SAM" id="Phobius"/>
    </source>
</evidence>
<comment type="caution">
    <text evidence="2">The sequence shown here is derived from an EMBL/GenBank/DDBJ whole genome shotgun (WGS) entry which is preliminary data.</text>
</comment>